<dbReference type="PANTHER" id="PTHR19307">
    <property type="entry name" value="TUMOR PROTEIN D52"/>
    <property type="match status" value="1"/>
</dbReference>
<feature type="compositionally biased region" description="Basic and acidic residues" evidence="3">
    <location>
        <begin position="170"/>
        <end position="183"/>
    </location>
</feature>
<evidence type="ECO:0000256" key="3">
    <source>
        <dbReference type="SAM" id="MobiDB-lite"/>
    </source>
</evidence>
<feature type="region of interest" description="Disordered" evidence="3">
    <location>
        <begin position="1"/>
        <end position="35"/>
    </location>
</feature>
<dbReference type="Ensembl" id="ENSSANT00000039448.1">
    <property type="protein sequence ID" value="ENSSANP00000037042.1"/>
    <property type="gene ID" value="ENSSANG00000018936.1"/>
</dbReference>
<dbReference type="Proteomes" id="UP000472260">
    <property type="component" value="Unassembled WGS sequence"/>
</dbReference>
<evidence type="ECO:0000256" key="1">
    <source>
        <dbReference type="ARBA" id="ARBA00005702"/>
    </source>
</evidence>
<dbReference type="GO" id="GO:0005737">
    <property type="term" value="C:cytoplasm"/>
    <property type="evidence" value="ECO:0007669"/>
    <property type="project" value="TreeGrafter"/>
</dbReference>
<accession>A0A671MVM0</accession>
<feature type="compositionally biased region" description="Polar residues" evidence="3">
    <location>
        <begin position="1"/>
        <end position="15"/>
    </location>
</feature>
<sequence length="192" mass="21141">MDSSEQGSSVSSTDVASGGNLPPGLTEEEAEEMQVELTKVEDEIQTLRQVLVAKERHAAELKRRLGISPLSEIKQNFTKGWHEVQCSNAYLTASSTLEEIGRSNAYKRTQETLSQAGHMTSAAFSSMGSTIRNQFGEMSSNFSMHHSLSMPAMRNSPSFKTFEDKVENMKDKVMGRSNGESDHSPTSNNTPF</sequence>
<evidence type="ECO:0000313" key="4">
    <source>
        <dbReference type="Ensembl" id="ENSSANP00000037042.1"/>
    </source>
</evidence>
<gene>
    <name evidence="4" type="primary">LOC107678582</name>
</gene>
<feature type="region of interest" description="Disordered" evidence="3">
    <location>
        <begin position="170"/>
        <end position="192"/>
    </location>
</feature>
<reference evidence="4" key="2">
    <citation type="submission" date="2025-09" db="UniProtKB">
        <authorList>
            <consortium name="Ensembl"/>
        </authorList>
    </citation>
    <scope>IDENTIFICATION</scope>
</reference>
<comment type="similarity">
    <text evidence="1">Belongs to the TPD52 family.</text>
</comment>
<dbReference type="AlphaFoldDB" id="A0A671MVM0"/>
<dbReference type="PANTHER" id="PTHR19307:SF13">
    <property type="entry name" value="TUMOR PROTEIN D54"/>
    <property type="match status" value="1"/>
</dbReference>
<keyword evidence="5" id="KW-1185">Reference proteome</keyword>
<dbReference type="Pfam" id="PF04201">
    <property type="entry name" value="TPD52"/>
    <property type="match status" value="1"/>
</dbReference>
<name>A0A671MVM0_9TELE</name>
<organism evidence="4 5">
    <name type="scientific">Sinocyclocheilus anshuiensis</name>
    <dbReference type="NCBI Taxonomy" id="1608454"/>
    <lineage>
        <taxon>Eukaryota</taxon>
        <taxon>Metazoa</taxon>
        <taxon>Chordata</taxon>
        <taxon>Craniata</taxon>
        <taxon>Vertebrata</taxon>
        <taxon>Euteleostomi</taxon>
        <taxon>Actinopterygii</taxon>
        <taxon>Neopterygii</taxon>
        <taxon>Teleostei</taxon>
        <taxon>Ostariophysi</taxon>
        <taxon>Cypriniformes</taxon>
        <taxon>Cyprinidae</taxon>
        <taxon>Cyprininae</taxon>
        <taxon>Sinocyclocheilus</taxon>
    </lineage>
</organism>
<dbReference type="InterPro" id="IPR007327">
    <property type="entry name" value="TPD52"/>
</dbReference>
<proteinExistence type="inferred from homology"/>
<keyword evidence="2" id="KW-0175">Coiled coil</keyword>
<protein>
    <submittedName>
        <fullName evidence="4">Tumor protein D54-like</fullName>
    </submittedName>
</protein>
<reference evidence="4" key="1">
    <citation type="submission" date="2025-08" db="UniProtKB">
        <authorList>
            <consortium name="Ensembl"/>
        </authorList>
    </citation>
    <scope>IDENTIFICATION</scope>
</reference>
<evidence type="ECO:0000256" key="2">
    <source>
        <dbReference type="ARBA" id="ARBA00023054"/>
    </source>
</evidence>
<evidence type="ECO:0000313" key="5">
    <source>
        <dbReference type="Proteomes" id="UP000472260"/>
    </source>
</evidence>